<dbReference type="AlphaFoldDB" id="A0A5N5WTV7"/>
<accession>A0A5N5WTV7</accession>
<organism evidence="5 6">
    <name type="scientific">Aspergillus leporis</name>
    <dbReference type="NCBI Taxonomy" id="41062"/>
    <lineage>
        <taxon>Eukaryota</taxon>
        <taxon>Fungi</taxon>
        <taxon>Dikarya</taxon>
        <taxon>Ascomycota</taxon>
        <taxon>Pezizomycotina</taxon>
        <taxon>Eurotiomycetes</taxon>
        <taxon>Eurotiomycetidae</taxon>
        <taxon>Eurotiales</taxon>
        <taxon>Aspergillaceae</taxon>
        <taxon>Aspergillus</taxon>
        <taxon>Aspergillus subgen. Circumdati</taxon>
    </lineage>
</organism>
<sequence length="262" mass="26806">MKFASITTLFLLLPTAAVSHSIPQLGLLERDAVLAPGLYKSPGLEKRRGGGGGRGGSSGGGSGGRGGSGGSSSGSGSSPRTGSSSNSGGTTHSGSGPQPAYGRGTYYSGGARTPYTSGARSPLGIVPFLLPVGALAFFGGVWLFGAYAYPYGYHYHYVNQSTHENTSLPVTCLCEKYAECGCDENANTTYYESLFNGTQPTNSSIVKVVNINGTETIYINGTLPNGTTVADPSASSAVAQTAIQASGYWLMIASVVSIVWVL</sequence>
<dbReference type="Pfam" id="PF24866">
    <property type="entry name" value="DUF7732"/>
    <property type="match status" value="1"/>
</dbReference>
<feature type="compositionally biased region" description="Gly residues" evidence="1">
    <location>
        <begin position="50"/>
        <end position="73"/>
    </location>
</feature>
<feature type="compositionally biased region" description="Low complexity" evidence="1">
    <location>
        <begin position="74"/>
        <end position="96"/>
    </location>
</feature>
<keyword evidence="2" id="KW-0472">Membrane</keyword>
<evidence type="ECO:0000313" key="5">
    <source>
        <dbReference type="EMBL" id="KAB8070634.1"/>
    </source>
</evidence>
<dbReference type="InterPro" id="IPR056634">
    <property type="entry name" value="DUF7732"/>
</dbReference>
<dbReference type="PANTHER" id="PTHR42091:SF1">
    <property type="entry name" value="CONSERVED GLYCINE-RICH PROTEIN (AFU_ORTHOLOGUE AFUA_7G02440)"/>
    <property type="match status" value="1"/>
</dbReference>
<gene>
    <name evidence="5" type="ORF">BDV29DRAFT_180619</name>
</gene>
<keyword evidence="3" id="KW-0732">Signal</keyword>
<feature type="chain" id="PRO_5024921771" description="DUF7732 domain-containing protein" evidence="3">
    <location>
        <begin position="20"/>
        <end position="262"/>
    </location>
</feature>
<dbReference type="OrthoDB" id="5425547at2759"/>
<evidence type="ECO:0000313" key="6">
    <source>
        <dbReference type="Proteomes" id="UP000326565"/>
    </source>
</evidence>
<name>A0A5N5WTV7_9EURO</name>
<proteinExistence type="predicted"/>
<keyword evidence="2" id="KW-0812">Transmembrane</keyword>
<feature type="transmembrane region" description="Helical" evidence="2">
    <location>
        <begin position="125"/>
        <end position="149"/>
    </location>
</feature>
<feature type="domain" description="DUF7732" evidence="4">
    <location>
        <begin position="106"/>
        <end position="227"/>
    </location>
</feature>
<feature type="region of interest" description="Disordered" evidence="1">
    <location>
        <begin position="41"/>
        <end position="105"/>
    </location>
</feature>
<feature type="signal peptide" evidence="3">
    <location>
        <begin position="1"/>
        <end position="19"/>
    </location>
</feature>
<evidence type="ECO:0000259" key="4">
    <source>
        <dbReference type="Pfam" id="PF24866"/>
    </source>
</evidence>
<dbReference type="EMBL" id="ML732296">
    <property type="protein sequence ID" value="KAB8070634.1"/>
    <property type="molecule type" value="Genomic_DNA"/>
</dbReference>
<protein>
    <recommendedName>
        <fullName evidence="4">DUF7732 domain-containing protein</fullName>
    </recommendedName>
</protein>
<evidence type="ECO:0000256" key="2">
    <source>
        <dbReference type="SAM" id="Phobius"/>
    </source>
</evidence>
<dbReference type="Proteomes" id="UP000326565">
    <property type="component" value="Unassembled WGS sequence"/>
</dbReference>
<keyword evidence="6" id="KW-1185">Reference proteome</keyword>
<evidence type="ECO:0000256" key="3">
    <source>
        <dbReference type="SAM" id="SignalP"/>
    </source>
</evidence>
<evidence type="ECO:0000256" key="1">
    <source>
        <dbReference type="SAM" id="MobiDB-lite"/>
    </source>
</evidence>
<reference evidence="5 6" key="1">
    <citation type="submission" date="2019-04" db="EMBL/GenBank/DDBJ databases">
        <title>Friends and foes A comparative genomics study of 23 Aspergillus species from section Flavi.</title>
        <authorList>
            <consortium name="DOE Joint Genome Institute"/>
            <person name="Kjaerbolling I."/>
            <person name="Vesth T."/>
            <person name="Frisvad J.C."/>
            <person name="Nybo J.L."/>
            <person name="Theobald S."/>
            <person name="Kildgaard S."/>
            <person name="Isbrandt T."/>
            <person name="Kuo A."/>
            <person name="Sato A."/>
            <person name="Lyhne E.K."/>
            <person name="Kogle M.E."/>
            <person name="Wiebenga A."/>
            <person name="Kun R.S."/>
            <person name="Lubbers R.J."/>
            <person name="Makela M.R."/>
            <person name="Barry K."/>
            <person name="Chovatia M."/>
            <person name="Clum A."/>
            <person name="Daum C."/>
            <person name="Haridas S."/>
            <person name="He G."/>
            <person name="LaButti K."/>
            <person name="Lipzen A."/>
            <person name="Mondo S."/>
            <person name="Riley R."/>
            <person name="Salamov A."/>
            <person name="Simmons B.A."/>
            <person name="Magnuson J.K."/>
            <person name="Henrissat B."/>
            <person name="Mortensen U.H."/>
            <person name="Larsen T.O."/>
            <person name="Devries R.P."/>
            <person name="Grigoriev I.V."/>
            <person name="Machida M."/>
            <person name="Baker S.E."/>
            <person name="Andersen M.R."/>
        </authorList>
    </citation>
    <scope>NUCLEOTIDE SEQUENCE [LARGE SCALE GENOMIC DNA]</scope>
    <source>
        <strain evidence="5 6">CBS 151.66</strain>
    </source>
</reference>
<keyword evidence="2" id="KW-1133">Transmembrane helix</keyword>
<dbReference type="PANTHER" id="PTHR42091">
    <property type="entry name" value="CONSERVED GLYCINE-RICH PROTEIN (AFU_ORTHOLOGUE AFUA_7G02440)"/>
    <property type="match status" value="1"/>
</dbReference>